<evidence type="ECO:0000256" key="1">
    <source>
        <dbReference type="ARBA" id="ARBA00034221"/>
    </source>
</evidence>
<proteinExistence type="predicted"/>
<dbReference type="Proteomes" id="UP001185028">
    <property type="component" value="Unassembled WGS sequence"/>
</dbReference>
<evidence type="ECO:0000256" key="3">
    <source>
        <dbReference type="ARBA" id="ARBA00048505"/>
    </source>
</evidence>
<accession>A0ABU1J1L1</accession>
<organism evidence="5 6">
    <name type="scientific">Paenibacillus hunanensis</name>
    <dbReference type="NCBI Taxonomy" id="539262"/>
    <lineage>
        <taxon>Bacteria</taxon>
        <taxon>Bacillati</taxon>
        <taxon>Bacillota</taxon>
        <taxon>Bacilli</taxon>
        <taxon>Bacillales</taxon>
        <taxon>Paenibacillaceae</taxon>
        <taxon>Paenibacillus</taxon>
    </lineage>
</organism>
<comment type="catalytic activity">
    <reaction evidence="3">
        <text>3',5'-cyclic UMP + H2O = UMP + H(+)</text>
        <dbReference type="Rhea" id="RHEA:70575"/>
        <dbReference type="ChEBI" id="CHEBI:15377"/>
        <dbReference type="ChEBI" id="CHEBI:15378"/>
        <dbReference type="ChEBI" id="CHEBI:57865"/>
        <dbReference type="ChEBI" id="CHEBI:184387"/>
    </reaction>
    <physiologicalReaction direction="left-to-right" evidence="3">
        <dbReference type="Rhea" id="RHEA:70576"/>
    </physiologicalReaction>
</comment>
<dbReference type="SUPFAM" id="SSF56281">
    <property type="entry name" value="Metallo-hydrolase/oxidoreductase"/>
    <property type="match status" value="1"/>
</dbReference>
<dbReference type="Gene3D" id="3.60.15.10">
    <property type="entry name" value="Ribonuclease Z/Hydroxyacylglutathione hydrolase-like"/>
    <property type="match status" value="1"/>
</dbReference>
<comment type="catalytic activity">
    <reaction evidence="1">
        <text>3',5'-cyclic CMP + H2O = CMP + H(+)</text>
        <dbReference type="Rhea" id="RHEA:72675"/>
        <dbReference type="ChEBI" id="CHEBI:15377"/>
        <dbReference type="ChEBI" id="CHEBI:15378"/>
        <dbReference type="ChEBI" id="CHEBI:58003"/>
        <dbReference type="ChEBI" id="CHEBI:60377"/>
    </reaction>
    <physiologicalReaction direction="left-to-right" evidence="1">
        <dbReference type="Rhea" id="RHEA:72676"/>
    </physiologicalReaction>
</comment>
<dbReference type="EMBL" id="JAVDQH010000014">
    <property type="protein sequence ID" value="MDR6245388.1"/>
    <property type="molecule type" value="Genomic_DNA"/>
</dbReference>
<protein>
    <submittedName>
        <fullName evidence="5">Glyoxylase-like metal-dependent hydrolase (Beta-lactamase superfamily II)</fullName>
    </submittedName>
</protein>
<evidence type="ECO:0000259" key="4">
    <source>
        <dbReference type="SMART" id="SM00849"/>
    </source>
</evidence>
<dbReference type="RefSeq" id="WP_188777505.1">
    <property type="nucleotide sequence ID" value="NZ_BMMB01000010.1"/>
</dbReference>
<comment type="caution">
    <text evidence="5">The sequence shown here is derived from an EMBL/GenBank/DDBJ whole genome shotgun (WGS) entry which is preliminary data.</text>
</comment>
<gene>
    <name evidence="5" type="ORF">JOC58_003301</name>
</gene>
<evidence type="ECO:0000256" key="2">
    <source>
        <dbReference type="ARBA" id="ARBA00034301"/>
    </source>
</evidence>
<dbReference type="InterPro" id="IPR001279">
    <property type="entry name" value="Metallo-B-lactamas"/>
</dbReference>
<evidence type="ECO:0000313" key="5">
    <source>
        <dbReference type="EMBL" id="MDR6245388.1"/>
    </source>
</evidence>
<dbReference type="CDD" id="cd07721">
    <property type="entry name" value="yflN-like_MBL-fold"/>
    <property type="match status" value="1"/>
</dbReference>
<dbReference type="SMART" id="SM00849">
    <property type="entry name" value="Lactamase_B"/>
    <property type="match status" value="1"/>
</dbReference>
<dbReference type="Pfam" id="PF00753">
    <property type="entry name" value="Lactamase_B"/>
    <property type="match status" value="1"/>
</dbReference>
<name>A0ABU1J1L1_9BACL</name>
<dbReference type="InterPro" id="IPR036866">
    <property type="entry name" value="RibonucZ/Hydroxyglut_hydro"/>
</dbReference>
<dbReference type="PANTHER" id="PTHR42951:SF15">
    <property type="entry name" value="METALLO-BETA-LACTAMASE SUPERFAMILY PROTEIN"/>
    <property type="match status" value="1"/>
</dbReference>
<dbReference type="InterPro" id="IPR050855">
    <property type="entry name" value="NDM-1-like"/>
</dbReference>
<feature type="domain" description="Metallo-beta-lactamase" evidence="4">
    <location>
        <begin position="23"/>
        <end position="212"/>
    </location>
</feature>
<evidence type="ECO:0000313" key="6">
    <source>
        <dbReference type="Proteomes" id="UP001185028"/>
    </source>
</evidence>
<reference evidence="5 6" key="1">
    <citation type="submission" date="2023-07" db="EMBL/GenBank/DDBJ databases">
        <title>Genomic Encyclopedia of Type Strains, Phase IV (KMG-IV): sequencing the most valuable type-strain genomes for metagenomic binning, comparative biology and taxonomic classification.</title>
        <authorList>
            <person name="Goeker M."/>
        </authorList>
    </citation>
    <scope>NUCLEOTIDE SEQUENCE [LARGE SCALE GENOMIC DNA]</scope>
    <source>
        <strain evidence="5 6">DSM 22170</strain>
    </source>
</reference>
<dbReference type="PANTHER" id="PTHR42951">
    <property type="entry name" value="METALLO-BETA-LACTAMASE DOMAIN-CONTAINING"/>
    <property type="match status" value="1"/>
</dbReference>
<keyword evidence="6" id="KW-1185">Reference proteome</keyword>
<comment type="function">
    <text evidence="2">Counteracts the endogenous Pycsar antiviral defense system. Phosphodiesterase that enables metal-dependent hydrolysis of host cyclic nucleotide Pycsar defense signals such as cCMP and cUMP.</text>
</comment>
<sequence length="245" mass="27590">MKKISEQVMLLELEMEFMGRDSIIHPLLLSDKGYTMLIDAGLPGQYEQLSDELKAAGTAPELLDSVLFTHQDLDHIGCLPELDAANRYATFYTHEGDAPYIRGERPLLKNNVVPWQSQLTQLPHGRIDRYLSHRQQFHIAGGMEVIHTPGHTSGHVCLLLRQERALIAGDIVFYIDDELVLPPVELTEDLPAAMHSLEQLLSYDFDTLICYHGGVCHDAQARLRRLVEQSSVQRRLHNGSYPAGS</sequence>